<proteinExistence type="predicted"/>
<organism evidence="1 2">
    <name type="scientific">Mycena rosella</name>
    <name type="common">Pink bonnet</name>
    <name type="synonym">Agaricus rosellus</name>
    <dbReference type="NCBI Taxonomy" id="1033263"/>
    <lineage>
        <taxon>Eukaryota</taxon>
        <taxon>Fungi</taxon>
        <taxon>Dikarya</taxon>
        <taxon>Basidiomycota</taxon>
        <taxon>Agaricomycotina</taxon>
        <taxon>Agaricomycetes</taxon>
        <taxon>Agaricomycetidae</taxon>
        <taxon>Agaricales</taxon>
        <taxon>Marasmiineae</taxon>
        <taxon>Mycenaceae</taxon>
        <taxon>Mycena</taxon>
    </lineage>
</organism>
<dbReference type="PANTHER" id="PTHR33096:SF1">
    <property type="entry name" value="CXC1-LIKE CYSTEINE CLUSTER ASSOCIATED WITH KDZ TRANSPOSASES DOMAIN-CONTAINING PROTEIN"/>
    <property type="match status" value="1"/>
</dbReference>
<dbReference type="Proteomes" id="UP001221757">
    <property type="component" value="Unassembled WGS sequence"/>
</dbReference>
<comment type="caution">
    <text evidence="1">The sequence shown here is derived from an EMBL/GenBank/DDBJ whole genome shotgun (WGS) entry which is preliminary data.</text>
</comment>
<dbReference type="PANTHER" id="PTHR33096">
    <property type="entry name" value="CXC2 DOMAIN-CONTAINING PROTEIN"/>
    <property type="match status" value="1"/>
</dbReference>
<sequence length="407" mass="47178">MCFGSLTHDPGVRCESSFKAADERPEKASTQFYNNTALIALLCCHDRVLWLVNMHSAGEKQFYVYLIETLFQHLPANITVGLLYNVACQLERSARKWGSLDRYIDRLAFAPRMGLPIYHPRKREGFGFTNGEGCKRFWHSISHLIAHLHILSYHHRLYTLDTPIQHTNEANLFKLVEWLRRQTLHSMTKHRETQEVVDACSHLLMLLRAQWAKQVLVKNSGPESRSSRACIAGCSRNSQDPVKERLTCQELTLGVGDRAALTKLGKSKYLELRMNAQSLKMRLQDRLRARKFEHDRVERSSRRQKTSECKLLAHTDSAMKRREPQISRLKNDYNKLYNEIDLEIKHKRAPRGAVAPECIESKLLYALDVDDVIWQDVGLQDEEEQEVPLWLSSDTVRSRIRAMLELD</sequence>
<dbReference type="InterPro" id="IPR040521">
    <property type="entry name" value="KDZ"/>
</dbReference>
<dbReference type="AlphaFoldDB" id="A0AAD7GDN4"/>
<accession>A0AAD7GDN4</accession>
<gene>
    <name evidence="1" type="ORF">B0H17DRAFT_1160710</name>
</gene>
<dbReference type="Pfam" id="PF18758">
    <property type="entry name" value="KDZ"/>
    <property type="match status" value="1"/>
</dbReference>
<keyword evidence="2" id="KW-1185">Reference proteome</keyword>
<reference evidence="1" key="1">
    <citation type="submission" date="2023-03" db="EMBL/GenBank/DDBJ databases">
        <title>Massive genome expansion in bonnet fungi (Mycena s.s.) driven by repeated elements and novel gene families across ecological guilds.</title>
        <authorList>
            <consortium name="Lawrence Berkeley National Laboratory"/>
            <person name="Harder C.B."/>
            <person name="Miyauchi S."/>
            <person name="Viragh M."/>
            <person name="Kuo A."/>
            <person name="Thoen E."/>
            <person name="Andreopoulos B."/>
            <person name="Lu D."/>
            <person name="Skrede I."/>
            <person name="Drula E."/>
            <person name="Henrissat B."/>
            <person name="Morin E."/>
            <person name="Kohler A."/>
            <person name="Barry K."/>
            <person name="LaButti K."/>
            <person name="Morin E."/>
            <person name="Salamov A."/>
            <person name="Lipzen A."/>
            <person name="Mereny Z."/>
            <person name="Hegedus B."/>
            <person name="Baldrian P."/>
            <person name="Stursova M."/>
            <person name="Weitz H."/>
            <person name="Taylor A."/>
            <person name="Grigoriev I.V."/>
            <person name="Nagy L.G."/>
            <person name="Martin F."/>
            <person name="Kauserud H."/>
        </authorList>
    </citation>
    <scope>NUCLEOTIDE SEQUENCE</scope>
    <source>
        <strain evidence="1">CBHHK067</strain>
    </source>
</reference>
<dbReference type="EMBL" id="JARKIE010000100">
    <property type="protein sequence ID" value="KAJ7685986.1"/>
    <property type="molecule type" value="Genomic_DNA"/>
</dbReference>
<evidence type="ECO:0000313" key="2">
    <source>
        <dbReference type="Proteomes" id="UP001221757"/>
    </source>
</evidence>
<evidence type="ECO:0000313" key="1">
    <source>
        <dbReference type="EMBL" id="KAJ7685986.1"/>
    </source>
</evidence>
<name>A0AAD7GDN4_MYCRO</name>
<protein>
    <submittedName>
        <fullName evidence="1">Uncharacterized protein</fullName>
    </submittedName>
</protein>